<evidence type="ECO:0000256" key="9">
    <source>
        <dbReference type="ARBA" id="ARBA00022989"/>
    </source>
</evidence>
<dbReference type="EMBL" id="CADEAL010004247">
    <property type="protein sequence ID" value="CAB1455278.1"/>
    <property type="molecule type" value="Genomic_DNA"/>
</dbReference>
<name>A0A9N7Z4H6_PLEPL</name>
<keyword evidence="16" id="KW-1185">Reference proteome</keyword>
<evidence type="ECO:0000256" key="7">
    <source>
        <dbReference type="ARBA" id="ARBA00022692"/>
    </source>
</evidence>
<dbReference type="GO" id="GO:0005774">
    <property type="term" value="C:vacuolar membrane"/>
    <property type="evidence" value="ECO:0007669"/>
    <property type="project" value="UniProtKB-SubCell"/>
</dbReference>
<evidence type="ECO:0000256" key="14">
    <source>
        <dbReference type="SAM" id="Phobius"/>
    </source>
</evidence>
<evidence type="ECO:0000256" key="13">
    <source>
        <dbReference type="ARBA" id="ARBA00023273"/>
    </source>
</evidence>
<evidence type="ECO:0000313" key="15">
    <source>
        <dbReference type="EMBL" id="CAB1455278.1"/>
    </source>
</evidence>
<evidence type="ECO:0000256" key="5">
    <source>
        <dbReference type="ARBA" id="ARBA00014515"/>
    </source>
</evidence>
<dbReference type="Proteomes" id="UP001153269">
    <property type="component" value="Unassembled WGS sequence"/>
</dbReference>
<dbReference type="PANTHER" id="PTHR13306">
    <property type="entry name" value="TRANSMEMBRANE PROTEIN 138"/>
    <property type="match status" value="1"/>
</dbReference>
<accession>A0A9N7Z4H6</accession>
<keyword evidence="6" id="KW-0926">Vacuole</keyword>
<dbReference type="GO" id="GO:0005929">
    <property type="term" value="C:cilium"/>
    <property type="evidence" value="ECO:0007669"/>
    <property type="project" value="UniProtKB-SubCell"/>
</dbReference>
<reference evidence="15" key="1">
    <citation type="submission" date="2020-03" db="EMBL/GenBank/DDBJ databases">
        <authorList>
            <person name="Weist P."/>
        </authorList>
    </citation>
    <scope>NUCLEOTIDE SEQUENCE</scope>
</reference>
<evidence type="ECO:0000256" key="12">
    <source>
        <dbReference type="ARBA" id="ARBA00023180"/>
    </source>
</evidence>
<keyword evidence="8" id="KW-0970">Cilium biogenesis/degradation</keyword>
<keyword evidence="9 14" id="KW-1133">Transmembrane helix</keyword>
<feature type="transmembrane region" description="Helical" evidence="14">
    <location>
        <begin position="208"/>
        <end position="230"/>
    </location>
</feature>
<keyword evidence="11 14" id="KW-0472">Membrane</keyword>
<keyword evidence="7 14" id="KW-0812">Transmembrane</keyword>
<evidence type="ECO:0000256" key="4">
    <source>
        <dbReference type="ARBA" id="ARBA00010572"/>
    </source>
</evidence>
<sequence length="358" mass="39769">MGEVLVVVCVRGGVELLLGCRDKLSICAVASCIIRRQTDSVSLSNQPPHAESLLDVTWTLMSDLLWPPSARGVHHHTDWIELLVKTIPPGRPAFGPETLQTSNYSLVLLIQFSLLSFDLFVNSFSELLRTEPAAQLVLFIIQDISILFNVIIILLMLFNTFVFQVGLVAILLERFRMLLMLSALYLTFSIILHSWLMNLRWQNTNRFVWTDGLQVLFVFQRAASVLYYYFYKRTAEYLGDPRLYEDSPWLRDVFAQGVRGAGGGATDPCAIWERTHTQTDTQTHAGFTPDAEATPKRGVRPQLITAAVCDIISNVRCFGVATASGVTSQAPARQGLALTPRFGIASASGVNPASLGRY</sequence>
<keyword evidence="10" id="KW-0969">Cilium</keyword>
<dbReference type="GO" id="GO:0030030">
    <property type="term" value="P:cell projection organization"/>
    <property type="evidence" value="ECO:0007669"/>
    <property type="project" value="UniProtKB-KW"/>
</dbReference>
<keyword evidence="13" id="KW-0966">Cell projection</keyword>
<evidence type="ECO:0000256" key="11">
    <source>
        <dbReference type="ARBA" id="ARBA00023136"/>
    </source>
</evidence>
<evidence type="ECO:0000256" key="6">
    <source>
        <dbReference type="ARBA" id="ARBA00022554"/>
    </source>
</evidence>
<evidence type="ECO:0000256" key="1">
    <source>
        <dbReference type="ARBA" id="ARBA00003709"/>
    </source>
</evidence>
<dbReference type="PANTHER" id="PTHR13306:SF6">
    <property type="entry name" value="TRANSMEMBRANE PROTEIN 138"/>
    <property type="match status" value="1"/>
</dbReference>
<comment type="subcellular location">
    <subcellularLocation>
        <location evidence="3">Cell projection</location>
        <location evidence="3">Cilium</location>
    </subcellularLocation>
    <subcellularLocation>
        <location evidence="2">Vacuole membrane</location>
        <topology evidence="2">Multi-pass membrane protein</topology>
    </subcellularLocation>
</comment>
<dbReference type="InterPro" id="IPR024133">
    <property type="entry name" value="TM_138"/>
</dbReference>
<evidence type="ECO:0000313" key="16">
    <source>
        <dbReference type="Proteomes" id="UP001153269"/>
    </source>
</evidence>
<proteinExistence type="inferred from homology"/>
<dbReference type="AlphaFoldDB" id="A0A9N7Z4H6"/>
<protein>
    <recommendedName>
        <fullName evidence="5">Transmembrane protein 138</fullName>
    </recommendedName>
</protein>
<comment type="caution">
    <text evidence="15">The sequence shown here is derived from an EMBL/GenBank/DDBJ whole genome shotgun (WGS) entry which is preliminary data.</text>
</comment>
<evidence type="ECO:0000256" key="8">
    <source>
        <dbReference type="ARBA" id="ARBA00022794"/>
    </source>
</evidence>
<comment type="function">
    <text evidence="1">Required for ciliogenesis.</text>
</comment>
<comment type="similarity">
    <text evidence="4">Belongs to the TMEM138 family.</text>
</comment>
<gene>
    <name evidence="15" type="ORF">PLEPLA_LOCUS43053</name>
</gene>
<keyword evidence="12" id="KW-0325">Glycoprotein</keyword>
<evidence type="ECO:0000256" key="2">
    <source>
        <dbReference type="ARBA" id="ARBA00004128"/>
    </source>
</evidence>
<feature type="transmembrane region" description="Helical" evidence="14">
    <location>
        <begin position="178"/>
        <end position="196"/>
    </location>
</feature>
<organism evidence="15 16">
    <name type="scientific">Pleuronectes platessa</name>
    <name type="common">European plaice</name>
    <dbReference type="NCBI Taxonomy" id="8262"/>
    <lineage>
        <taxon>Eukaryota</taxon>
        <taxon>Metazoa</taxon>
        <taxon>Chordata</taxon>
        <taxon>Craniata</taxon>
        <taxon>Vertebrata</taxon>
        <taxon>Euteleostomi</taxon>
        <taxon>Actinopterygii</taxon>
        <taxon>Neopterygii</taxon>
        <taxon>Teleostei</taxon>
        <taxon>Neoteleostei</taxon>
        <taxon>Acanthomorphata</taxon>
        <taxon>Carangaria</taxon>
        <taxon>Pleuronectiformes</taxon>
        <taxon>Pleuronectoidei</taxon>
        <taxon>Pleuronectidae</taxon>
        <taxon>Pleuronectes</taxon>
    </lineage>
</organism>
<feature type="transmembrane region" description="Helical" evidence="14">
    <location>
        <begin position="144"/>
        <end position="171"/>
    </location>
</feature>
<evidence type="ECO:0000256" key="3">
    <source>
        <dbReference type="ARBA" id="ARBA00004138"/>
    </source>
</evidence>
<evidence type="ECO:0000256" key="10">
    <source>
        <dbReference type="ARBA" id="ARBA00023069"/>
    </source>
</evidence>
<dbReference type="Pfam" id="PF14935">
    <property type="entry name" value="TMEM138"/>
    <property type="match status" value="1"/>
</dbReference>